<evidence type="ECO:0000313" key="2">
    <source>
        <dbReference type="Proteomes" id="UP001558632"/>
    </source>
</evidence>
<organism evidence="1 2">
    <name type="scientific">Trichinella spiralis</name>
    <name type="common">Trichina worm</name>
    <dbReference type="NCBI Taxonomy" id="6334"/>
    <lineage>
        <taxon>Eukaryota</taxon>
        <taxon>Metazoa</taxon>
        <taxon>Ecdysozoa</taxon>
        <taxon>Nematoda</taxon>
        <taxon>Enoplea</taxon>
        <taxon>Dorylaimia</taxon>
        <taxon>Trichinellida</taxon>
        <taxon>Trichinellidae</taxon>
        <taxon>Trichinella</taxon>
    </lineage>
</organism>
<dbReference type="GO" id="GO:0016301">
    <property type="term" value="F:kinase activity"/>
    <property type="evidence" value="ECO:0007669"/>
    <property type="project" value="UniProtKB-KW"/>
</dbReference>
<keyword evidence="1" id="KW-0808">Transferase</keyword>
<keyword evidence="2" id="KW-1185">Reference proteome</keyword>
<evidence type="ECO:0000313" key="1">
    <source>
        <dbReference type="EMBL" id="KAL1243263.1"/>
    </source>
</evidence>
<dbReference type="Proteomes" id="UP001558632">
    <property type="component" value="Unassembled WGS sequence"/>
</dbReference>
<name>A0ABR3KRJ3_TRISP</name>
<accession>A0ABR3KRJ3</accession>
<dbReference type="EMBL" id="JBEUSY010000170">
    <property type="protein sequence ID" value="KAL1243263.1"/>
    <property type="molecule type" value="Genomic_DNA"/>
</dbReference>
<proteinExistence type="predicted"/>
<sequence length="66" mass="7538">MDKSETCLPRDVVAQWSGYFFPSPDGSTNPQLPCQLNQLDASFKVQLQLQTQEWSKSRSMVKPSEF</sequence>
<protein>
    <submittedName>
        <fullName evidence="1">Casein kinase</fullName>
    </submittedName>
</protein>
<comment type="caution">
    <text evidence="1">The sequence shown here is derived from an EMBL/GenBank/DDBJ whole genome shotgun (WGS) entry which is preliminary data.</text>
</comment>
<keyword evidence="1" id="KW-0418">Kinase</keyword>
<reference evidence="1 2" key="1">
    <citation type="submission" date="2024-07" db="EMBL/GenBank/DDBJ databases">
        <title>Enhanced genomic and transcriptomic resources for Trichinella pseudospiralis and T. spiralis underpin the discovery of pronounced molecular differences between stages and species.</title>
        <authorList>
            <person name="Pasi K.K."/>
            <person name="La Rosa G."/>
            <person name="Gomez-Morales M.A."/>
            <person name="Tosini F."/>
            <person name="Sumanam S."/>
            <person name="Young N.D."/>
            <person name="Chang B.C."/>
            <person name="Robin G.B."/>
        </authorList>
    </citation>
    <scope>NUCLEOTIDE SEQUENCE [LARGE SCALE GENOMIC DNA]</scope>
    <source>
        <strain evidence="1">ISS534</strain>
    </source>
</reference>
<gene>
    <name evidence="1" type="ORF">TSPI_03529</name>
</gene>